<name>A0AC61U0W7_9MICO</name>
<sequence>MTPVPARPAVSVIPLRDGPEGLEAFVQHRQLTMDFAAGVVVFPGGRCDPSDRAVGAALPLPDSVVAEHVRRWSGLDGTTDDAELLVRTRLATGVRELAEETGYVADPTDLLPWDCWVTPEGAPKRFDVAFFVLPVEREGPQPVHLTSEAVDSCWEAITSLLADHAAGDVRLMTPTRVLLEELRDPGTLASVLALQPVITGVRDDRAGVRPRLRQ</sequence>
<protein>
    <submittedName>
        <fullName evidence="1">NUDIX hydrolase</fullName>
    </submittedName>
</protein>
<dbReference type="EMBL" id="CP087977">
    <property type="protein sequence ID" value="UUZ43654.1"/>
    <property type="molecule type" value="Genomic_DNA"/>
</dbReference>
<accession>A0AC61U0W7</accession>
<dbReference type="Proteomes" id="UP001059663">
    <property type="component" value="Chromosome"/>
</dbReference>
<proteinExistence type="predicted"/>
<keyword evidence="1" id="KW-0378">Hydrolase</keyword>
<evidence type="ECO:0000313" key="2">
    <source>
        <dbReference type="Proteomes" id="UP001059663"/>
    </source>
</evidence>
<organism evidence="1 2">
    <name type="scientific">Janibacter limosus</name>
    <dbReference type="NCBI Taxonomy" id="53458"/>
    <lineage>
        <taxon>Bacteria</taxon>
        <taxon>Bacillati</taxon>
        <taxon>Actinomycetota</taxon>
        <taxon>Actinomycetes</taxon>
        <taxon>Micrococcales</taxon>
        <taxon>Intrasporangiaceae</taxon>
        <taxon>Janibacter</taxon>
    </lineage>
</organism>
<gene>
    <name evidence="1" type="ORF">LP422_12145</name>
</gene>
<evidence type="ECO:0000313" key="1">
    <source>
        <dbReference type="EMBL" id="UUZ43654.1"/>
    </source>
</evidence>
<reference evidence="1" key="1">
    <citation type="submission" date="2021-11" db="EMBL/GenBank/DDBJ databases">
        <title>Study of the species diversity of bacterial strains isolated from a unique natural object - Shulgan-Tash cave (Bashkiria).</title>
        <authorList>
            <person name="Sazanova A.L."/>
            <person name="Chirak E.R."/>
            <person name="Safronova V.I."/>
        </authorList>
    </citation>
    <scope>NUCLEOTIDE SEQUENCE</scope>
    <source>
        <strain evidence="1">P1</strain>
    </source>
</reference>